<protein>
    <submittedName>
        <fullName evidence="3">Uncharacterized protein</fullName>
    </submittedName>
</protein>
<feature type="chain" id="PRO_5047283380" evidence="2">
    <location>
        <begin position="34"/>
        <end position="141"/>
    </location>
</feature>
<feature type="region of interest" description="Disordered" evidence="1">
    <location>
        <begin position="38"/>
        <end position="84"/>
    </location>
</feature>
<sequence length="141" mass="16029">MAIRVKRMNQSKNTLLWSSILLSLLSATNIVYSDDQQNPIYDPVNPEQQIQPLENTREESITTDSVPTTTDSSEEEKTVVTSKLPPTKKQSKKIYLTEELFDWNKILIQQRSIGSGNSDSKDFYDQLIDELVGTAIYGRKS</sequence>
<feature type="signal peptide" evidence="2">
    <location>
        <begin position="1"/>
        <end position="33"/>
    </location>
</feature>
<organism evidence="3 4">
    <name type="scientific">Candidatus Enterococcus willemsii</name>
    <dbReference type="NCBI Taxonomy" id="1857215"/>
    <lineage>
        <taxon>Bacteria</taxon>
        <taxon>Bacillati</taxon>
        <taxon>Bacillota</taxon>
        <taxon>Bacilli</taxon>
        <taxon>Lactobacillales</taxon>
        <taxon>Enterococcaceae</taxon>
        <taxon>Enterococcus</taxon>
    </lineage>
</organism>
<proteinExistence type="predicted"/>
<gene>
    <name evidence="3" type="ORF">BAU17_13650</name>
</gene>
<comment type="caution">
    <text evidence="3">The sequence shown here is derived from an EMBL/GenBank/DDBJ whole genome shotgun (WGS) entry which is preliminary data.</text>
</comment>
<evidence type="ECO:0000313" key="4">
    <source>
        <dbReference type="Proteomes" id="UP000782705"/>
    </source>
</evidence>
<evidence type="ECO:0000313" key="3">
    <source>
        <dbReference type="EMBL" id="KAF1303150.1"/>
    </source>
</evidence>
<accession>A0ABQ6YYP3</accession>
<dbReference type="EMBL" id="MAEL01000043">
    <property type="protein sequence ID" value="KAF1303150.1"/>
    <property type="molecule type" value="Genomic_DNA"/>
</dbReference>
<keyword evidence="4" id="KW-1185">Reference proteome</keyword>
<dbReference type="RefSeq" id="WP_161902366.1">
    <property type="nucleotide sequence ID" value="NZ_MAEL01000043.1"/>
</dbReference>
<name>A0ABQ6YYP3_9ENTE</name>
<evidence type="ECO:0000256" key="2">
    <source>
        <dbReference type="SAM" id="SignalP"/>
    </source>
</evidence>
<keyword evidence="2" id="KW-0732">Signal</keyword>
<evidence type="ECO:0000256" key="1">
    <source>
        <dbReference type="SAM" id="MobiDB-lite"/>
    </source>
</evidence>
<reference evidence="3 4" key="1">
    <citation type="submission" date="2016-06" db="EMBL/GenBank/DDBJ databases">
        <title>Four novel species of enterococci isolated from chicken manure.</title>
        <authorList>
            <person name="Van Tyne D."/>
        </authorList>
    </citation>
    <scope>NUCLEOTIDE SEQUENCE [LARGE SCALE GENOMIC DNA]</scope>
    <source>
        <strain evidence="3 4">CU12B</strain>
    </source>
</reference>
<dbReference type="Proteomes" id="UP000782705">
    <property type="component" value="Unassembled WGS sequence"/>
</dbReference>
<feature type="compositionally biased region" description="Low complexity" evidence="1">
    <location>
        <begin position="62"/>
        <end position="71"/>
    </location>
</feature>